<accession>A0A399F6A7</accession>
<dbReference type="AlphaFoldDB" id="A0A399F6A7"/>
<dbReference type="EMBL" id="QWLB01000022">
    <property type="protein sequence ID" value="RIH92297.1"/>
    <property type="molecule type" value="Genomic_DNA"/>
</dbReference>
<organism evidence="1 2">
    <name type="scientific">Meiothermus granaticius NBRC 107808</name>
    <dbReference type="NCBI Taxonomy" id="1227551"/>
    <lineage>
        <taxon>Bacteria</taxon>
        <taxon>Thermotogati</taxon>
        <taxon>Deinococcota</taxon>
        <taxon>Deinococci</taxon>
        <taxon>Thermales</taxon>
        <taxon>Thermaceae</taxon>
        <taxon>Meiothermus</taxon>
    </lineage>
</organism>
<name>A0A399F6A7_9DEIN</name>
<sequence>MEGAEGEPAKPEPQELIDRLMERLKEAGLGKQAALIVNKYSGYGKTPDETRRLYGELRALLKGRP</sequence>
<evidence type="ECO:0000313" key="1">
    <source>
        <dbReference type="EMBL" id="RIH92297.1"/>
    </source>
</evidence>
<comment type="caution">
    <text evidence="1">The sequence shown here is derived from an EMBL/GenBank/DDBJ whole genome shotgun (WGS) entry which is preliminary data.</text>
</comment>
<evidence type="ECO:0000313" key="2">
    <source>
        <dbReference type="Proteomes" id="UP000266178"/>
    </source>
</evidence>
<proteinExistence type="predicted"/>
<dbReference type="Proteomes" id="UP000266178">
    <property type="component" value="Unassembled WGS sequence"/>
</dbReference>
<reference evidence="1 2" key="1">
    <citation type="submission" date="2018-08" db="EMBL/GenBank/DDBJ databases">
        <title>Meiothermus granaticius genome AF-68 sequencing project.</title>
        <authorList>
            <person name="Da Costa M.S."/>
            <person name="Albuquerque L."/>
            <person name="Raposo P."/>
            <person name="Froufe H.J.C."/>
            <person name="Barroso C.S."/>
            <person name="Egas C."/>
        </authorList>
    </citation>
    <scope>NUCLEOTIDE SEQUENCE [LARGE SCALE GENOMIC DNA]</scope>
    <source>
        <strain evidence="1 2">AF-68</strain>
    </source>
</reference>
<keyword evidence="2" id="KW-1185">Reference proteome</keyword>
<gene>
    <name evidence="1" type="ORF">Mgrana_01848</name>
</gene>
<protein>
    <submittedName>
        <fullName evidence="1">Uncharacterized protein</fullName>
    </submittedName>
</protein>